<dbReference type="InterPro" id="IPR039420">
    <property type="entry name" value="WalR-like"/>
</dbReference>
<reference evidence="10 11" key="1">
    <citation type="submission" date="2021-03" db="EMBL/GenBank/DDBJ databases">
        <title>Genomic Encyclopedia of Type Strains, Phase IV (KMG-IV): sequencing the most valuable type-strain genomes for metagenomic binning, comparative biology and taxonomic classification.</title>
        <authorList>
            <person name="Goeker M."/>
        </authorList>
    </citation>
    <scope>NUCLEOTIDE SEQUENCE [LARGE SCALE GENOMIC DNA]</scope>
    <source>
        <strain evidence="10 11">DSM 14349</strain>
    </source>
</reference>
<dbReference type="PROSITE" id="PS50110">
    <property type="entry name" value="RESPONSE_REGULATORY"/>
    <property type="match status" value="1"/>
</dbReference>
<evidence type="ECO:0000256" key="6">
    <source>
        <dbReference type="PROSITE-ProRule" id="PRU00169"/>
    </source>
</evidence>
<gene>
    <name evidence="10" type="ORF">J2Z32_003795</name>
</gene>
<dbReference type="Gene3D" id="1.10.10.10">
    <property type="entry name" value="Winged helix-like DNA-binding domain superfamily/Winged helix DNA-binding domain"/>
    <property type="match status" value="1"/>
</dbReference>
<evidence type="ECO:0000256" key="2">
    <source>
        <dbReference type="ARBA" id="ARBA00023012"/>
    </source>
</evidence>
<dbReference type="Gene3D" id="6.10.250.690">
    <property type="match status" value="1"/>
</dbReference>
<evidence type="ECO:0000259" key="8">
    <source>
        <dbReference type="PROSITE" id="PS50110"/>
    </source>
</evidence>
<protein>
    <submittedName>
        <fullName evidence="10">DNA-binding response OmpR family regulator</fullName>
    </submittedName>
</protein>
<evidence type="ECO:0000259" key="9">
    <source>
        <dbReference type="PROSITE" id="PS51755"/>
    </source>
</evidence>
<evidence type="ECO:0000256" key="7">
    <source>
        <dbReference type="PROSITE-ProRule" id="PRU01091"/>
    </source>
</evidence>
<dbReference type="SUPFAM" id="SSF52172">
    <property type="entry name" value="CheY-like"/>
    <property type="match status" value="1"/>
</dbReference>
<comment type="caution">
    <text evidence="10">The sequence shown here is derived from an EMBL/GenBank/DDBJ whole genome shotgun (WGS) entry which is preliminary data.</text>
</comment>
<dbReference type="EMBL" id="JAGGKG010000022">
    <property type="protein sequence ID" value="MBP1907130.1"/>
    <property type="molecule type" value="Genomic_DNA"/>
</dbReference>
<evidence type="ECO:0000256" key="3">
    <source>
        <dbReference type="ARBA" id="ARBA00023015"/>
    </source>
</evidence>
<evidence type="ECO:0000313" key="11">
    <source>
        <dbReference type="Proteomes" id="UP001519272"/>
    </source>
</evidence>
<dbReference type="PANTHER" id="PTHR48111:SF2">
    <property type="entry name" value="RESPONSE REGULATOR SAER"/>
    <property type="match status" value="1"/>
</dbReference>
<keyword evidence="3" id="KW-0805">Transcription regulation</keyword>
<dbReference type="Pfam" id="PF00486">
    <property type="entry name" value="Trans_reg_C"/>
    <property type="match status" value="1"/>
</dbReference>
<dbReference type="CDD" id="cd00383">
    <property type="entry name" value="trans_reg_C"/>
    <property type="match status" value="1"/>
</dbReference>
<dbReference type="SMART" id="SM00862">
    <property type="entry name" value="Trans_reg_C"/>
    <property type="match status" value="1"/>
</dbReference>
<dbReference type="InterPro" id="IPR011006">
    <property type="entry name" value="CheY-like_superfamily"/>
</dbReference>
<proteinExistence type="predicted"/>
<keyword evidence="5" id="KW-0804">Transcription</keyword>
<dbReference type="SUPFAM" id="SSF46894">
    <property type="entry name" value="C-terminal effector domain of the bipartite response regulators"/>
    <property type="match status" value="1"/>
</dbReference>
<dbReference type="InterPro" id="IPR016032">
    <property type="entry name" value="Sig_transdc_resp-reg_C-effctor"/>
</dbReference>
<keyword evidence="2" id="KW-0902">Two-component regulatory system</keyword>
<dbReference type="InterPro" id="IPR036388">
    <property type="entry name" value="WH-like_DNA-bd_sf"/>
</dbReference>
<evidence type="ECO:0000256" key="4">
    <source>
        <dbReference type="ARBA" id="ARBA00023125"/>
    </source>
</evidence>
<evidence type="ECO:0000313" key="10">
    <source>
        <dbReference type="EMBL" id="MBP1907130.1"/>
    </source>
</evidence>
<accession>A0ABS4FX20</accession>
<keyword evidence="4 7" id="KW-0238">DNA-binding</keyword>
<evidence type="ECO:0000256" key="5">
    <source>
        <dbReference type="ARBA" id="ARBA00023163"/>
    </source>
</evidence>
<dbReference type="PANTHER" id="PTHR48111">
    <property type="entry name" value="REGULATOR OF RPOS"/>
    <property type="match status" value="1"/>
</dbReference>
<dbReference type="Gene3D" id="3.40.50.2300">
    <property type="match status" value="1"/>
</dbReference>
<feature type="DNA-binding region" description="OmpR/PhoB-type" evidence="7">
    <location>
        <begin position="130"/>
        <end position="227"/>
    </location>
</feature>
<dbReference type="InterPro" id="IPR001867">
    <property type="entry name" value="OmpR/PhoB-type_DNA-bd"/>
</dbReference>
<feature type="domain" description="Response regulatory" evidence="8">
    <location>
        <begin position="4"/>
        <end position="117"/>
    </location>
</feature>
<dbReference type="GO" id="GO:0003677">
    <property type="term" value="F:DNA binding"/>
    <property type="evidence" value="ECO:0007669"/>
    <property type="project" value="UniProtKB-KW"/>
</dbReference>
<keyword evidence="11" id="KW-1185">Reference proteome</keyword>
<dbReference type="Proteomes" id="UP001519272">
    <property type="component" value="Unassembled WGS sequence"/>
</dbReference>
<dbReference type="RefSeq" id="WP_210090714.1">
    <property type="nucleotide sequence ID" value="NZ_JAGGKG010000022.1"/>
</dbReference>
<dbReference type="SMART" id="SM00448">
    <property type="entry name" value="REC"/>
    <property type="match status" value="1"/>
</dbReference>
<dbReference type="PROSITE" id="PS51755">
    <property type="entry name" value="OMPR_PHOB"/>
    <property type="match status" value="1"/>
</dbReference>
<dbReference type="InterPro" id="IPR001789">
    <property type="entry name" value="Sig_transdc_resp-reg_receiver"/>
</dbReference>
<evidence type="ECO:0000256" key="1">
    <source>
        <dbReference type="ARBA" id="ARBA00022553"/>
    </source>
</evidence>
<organism evidence="10 11">
    <name type="scientific">Paenibacillus turicensis</name>
    <dbReference type="NCBI Taxonomy" id="160487"/>
    <lineage>
        <taxon>Bacteria</taxon>
        <taxon>Bacillati</taxon>
        <taxon>Bacillota</taxon>
        <taxon>Bacilli</taxon>
        <taxon>Bacillales</taxon>
        <taxon>Paenibacillaceae</taxon>
        <taxon>Paenibacillus</taxon>
    </lineage>
</organism>
<sequence>MNKSILVVDDEKEIRELLRLYIEKDGYSVIQAENGLDALTKTTTLSVDLAIIDIMMPELDGYQLIKNLRERSNIPIIIVSAKSENHEKILGLDLGADDYVTKPFDPLEVIARIKAQLRRYDGTTDVETHLTLLTAGELSMNVSSCTLNCGDVKISLTATEFNIMKLFMKSPGRVYTKQQIYDAAWQEGVIVDDNTVMVAISKLRSKLPVNCAVSIGTVRGLGYRLEVFT</sequence>
<feature type="domain" description="OmpR/PhoB-type" evidence="9">
    <location>
        <begin position="130"/>
        <end position="227"/>
    </location>
</feature>
<keyword evidence="1 6" id="KW-0597">Phosphoprotein</keyword>
<name>A0ABS4FX20_9BACL</name>
<dbReference type="Pfam" id="PF00072">
    <property type="entry name" value="Response_reg"/>
    <property type="match status" value="1"/>
</dbReference>
<feature type="modified residue" description="4-aspartylphosphate" evidence="6">
    <location>
        <position position="53"/>
    </location>
</feature>